<sequence>MEMVLSMGITGRYGIWDGKDGMEFFVGRSVGFFFVWCLSLFWNGMKRGGVTYHFSTQYGWSVGLFCFDLVVVVVVLLVVVVVVVGRKGRRKEGKKDENGGRGGYLVWLRFRFRSFVFVSFCRLYIGRYLGSHLYGWGLGRGNG</sequence>
<name>A0AAJ0BHY4_9PEZI</name>
<keyword evidence="1" id="KW-0812">Transmembrane</keyword>
<keyword evidence="1" id="KW-1133">Transmembrane helix</keyword>
<accession>A0AAJ0BHY4</accession>
<dbReference type="AlphaFoldDB" id="A0AAJ0BHY4"/>
<evidence type="ECO:0000313" key="2">
    <source>
        <dbReference type="EMBL" id="KAK1758551.1"/>
    </source>
</evidence>
<keyword evidence="3" id="KW-1185">Reference proteome</keyword>
<feature type="transmembrane region" description="Helical" evidence="1">
    <location>
        <begin position="62"/>
        <end position="85"/>
    </location>
</feature>
<evidence type="ECO:0000313" key="3">
    <source>
        <dbReference type="Proteomes" id="UP001239445"/>
    </source>
</evidence>
<dbReference type="EMBL" id="MU839829">
    <property type="protein sequence ID" value="KAK1758551.1"/>
    <property type="molecule type" value="Genomic_DNA"/>
</dbReference>
<protein>
    <recommendedName>
        <fullName evidence="4">Transmembrane protein</fullName>
    </recommendedName>
</protein>
<keyword evidence="1" id="KW-0472">Membrane</keyword>
<evidence type="ECO:0000256" key="1">
    <source>
        <dbReference type="SAM" id="Phobius"/>
    </source>
</evidence>
<evidence type="ECO:0008006" key="4">
    <source>
        <dbReference type="Google" id="ProtNLM"/>
    </source>
</evidence>
<organism evidence="2 3">
    <name type="scientific">Echria macrotheca</name>
    <dbReference type="NCBI Taxonomy" id="438768"/>
    <lineage>
        <taxon>Eukaryota</taxon>
        <taxon>Fungi</taxon>
        <taxon>Dikarya</taxon>
        <taxon>Ascomycota</taxon>
        <taxon>Pezizomycotina</taxon>
        <taxon>Sordariomycetes</taxon>
        <taxon>Sordariomycetidae</taxon>
        <taxon>Sordariales</taxon>
        <taxon>Schizotheciaceae</taxon>
        <taxon>Echria</taxon>
    </lineage>
</organism>
<feature type="transmembrane region" description="Helical" evidence="1">
    <location>
        <begin position="21"/>
        <end position="42"/>
    </location>
</feature>
<gene>
    <name evidence="2" type="ORF">QBC47DRAFT_375047</name>
</gene>
<reference evidence="2" key="1">
    <citation type="submission" date="2023-06" db="EMBL/GenBank/DDBJ databases">
        <title>Genome-scale phylogeny and comparative genomics of the fungal order Sordariales.</title>
        <authorList>
            <consortium name="Lawrence Berkeley National Laboratory"/>
            <person name="Hensen N."/>
            <person name="Bonometti L."/>
            <person name="Westerberg I."/>
            <person name="Brannstrom I.O."/>
            <person name="Guillou S."/>
            <person name="Cros-Aarteil S."/>
            <person name="Calhoun S."/>
            <person name="Haridas S."/>
            <person name="Kuo A."/>
            <person name="Mondo S."/>
            <person name="Pangilinan J."/>
            <person name="Riley R."/>
            <person name="Labutti K."/>
            <person name="Andreopoulos B."/>
            <person name="Lipzen A."/>
            <person name="Chen C."/>
            <person name="Yanf M."/>
            <person name="Daum C."/>
            <person name="Ng V."/>
            <person name="Clum A."/>
            <person name="Steindorff A."/>
            <person name="Ohm R."/>
            <person name="Martin F."/>
            <person name="Silar P."/>
            <person name="Natvig D."/>
            <person name="Lalanne C."/>
            <person name="Gautier V."/>
            <person name="Ament-Velasquez S.L."/>
            <person name="Kruys A."/>
            <person name="Hutchinson M.I."/>
            <person name="Powell A.J."/>
            <person name="Barry K."/>
            <person name="Miller A.N."/>
            <person name="Grigoriev I.V."/>
            <person name="Debuchy R."/>
            <person name="Gladieux P."/>
            <person name="Thoren M.H."/>
            <person name="Johannesson H."/>
        </authorList>
    </citation>
    <scope>NUCLEOTIDE SEQUENCE</scope>
    <source>
        <strain evidence="2">PSN4</strain>
    </source>
</reference>
<proteinExistence type="predicted"/>
<dbReference type="Proteomes" id="UP001239445">
    <property type="component" value="Unassembled WGS sequence"/>
</dbReference>
<comment type="caution">
    <text evidence="2">The sequence shown here is derived from an EMBL/GenBank/DDBJ whole genome shotgun (WGS) entry which is preliminary data.</text>
</comment>